<keyword evidence="11" id="KW-1185">Reference proteome</keyword>
<evidence type="ECO:0000256" key="8">
    <source>
        <dbReference type="SAM" id="Phobius"/>
    </source>
</evidence>
<keyword evidence="8" id="KW-0472">Membrane</keyword>
<dbReference type="STRING" id="1508404.JMA_21670"/>
<dbReference type="PANTHER" id="PTHR37823">
    <property type="entry name" value="CYTOCHROME C-553-LIKE"/>
    <property type="match status" value="1"/>
</dbReference>
<feature type="domain" description="Cytochrome c" evidence="9">
    <location>
        <begin position="44"/>
        <end position="122"/>
    </location>
</feature>
<dbReference type="SUPFAM" id="SSF46626">
    <property type="entry name" value="Cytochrome c"/>
    <property type="match status" value="1"/>
</dbReference>
<evidence type="ECO:0000313" key="11">
    <source>
        <dbReference type="Proteomes" id="UP000031449"/>
    </source>
</evidence>
<dbReference type="AlphaFoldDB" id="A0A0B5ATZ5"/>
<evidence type="ECO:0000256" key="2">
    <source>
        <dbReference type="ARBA" id="ARBA00022617"/>
    </source>
</evidence>
<feature type="region of interest" description="Disordered" evidence="7">
    <location>
        <begin position="120"/>
        <end position="168"/>
    </location>
</feature>
<dbReference type="GO" id="GO:0046872">
    <property type="term" value="F:metal ion binding"/>
    <property type="evidence" value="ECO:0007669"/>
    <property type="project" value="UniProtKB-KW"/>
</dbReference>
<feature type="region of interest" description="Disordered" evidence="7">
    <location>
        <begin position="32"/>
        <end position="55"/>
    </location>
</feature>
<evidence type="ECO:0000256" key="5">
    <source>
        <dbReference type="ARBA" id="ARBA00023004"/>
    </source>
</evidence>
<dbReference type="Pfam" id="PF13442">
    <property type="entry name" value="Cytochrome_CBB3"/>
    <property type="match status" value="1"/>
</dbReference>
<keyword evidence="5 6" id="KW-0408">Iron</keyword>
<keyword evidence="1" id="KW-0813">Transport</keyword>
<dbReference type="Gene3D" id="1.10.760.10">
    <property type="entry name" value="Cytochrome c-like domain"/>
    <property type="match status" value="1"/>
</dbReference>
<dbReference type="GO" id="GO:0009055">
    <property type="term" value="F:electron transfer activity"/>
    <property type="evidence" value="ECO:0007669"/>
    <property type="project" value="InterPro"/>
</dbReference>
<dbReference type="GO" id="GO:0020037">
    <property type="term" value="F:heme binding"/>
    <property type="evidence" value="ECO:0007669"/>
    <property type="project" value="InterPro"/>
</dbReference>
<proteinExistence type="predicted"/>
<accession>A0A0B5ATZ5</accession>
<evidence type="ECO:0000313" key="10">
    <source>
        <dbReference type="EMBL" id="AJD91484.1"/>
    </source>
</evidence>
<dbReference type="PANTHER" id="PTHR37823:SF2">
    <property type="entry name" value="CYTOCHROME C-550"/>
    <property type="match status" value="1"/>
</dbReference>
<gene>
    <name evidence="10" type="ORF">JMA_21670</name>
</gene>
<evidence type="ECO:0000256" key="4">
    <source>
        <dbReference type="ARBA" id="ARBA00022982"/>
    </source>
</evidence>
<evidence type="ECO:0000256" key="3">
    <source>
        <dbReference type="ARBA" id="ARBA00022723"/>
    </source>
</evidence>
<dbReference type="EMBL" id="CP009416">
    <property type="protein sequence ID" value="AJD91484.1"/>
    <property type="molecule type" value="Genomic_DNA"/>
</dbReference>
<evidence type="ECO:0000256" key="7">
    <source>
        <dbReference type="SAM" id="MobiDB-lite"/>
    </source>
</evidence>
<evidence type="ECO:0000256" key="1">
    <source>
        <dbReference type="ARBA" id="ARBA00022448"/>
    </source>
</evidence>
<evidence type="ECO:0000256" key="6">
    <source>
        <dbReference type="PROSITE-ProRule" id="PRU00433"/>
    </source>
</evidence>
<dbReference type="Proteomes" id="UP000031449">
    <property type="component" value="Chromosome"/>
</dbReference>
<evidence type="ECO:0000259" key="9">
    <source>
        <dbReference type="PROSITE" id="PS51007"/>
    </source>
</evidence>
<feature type="transmembrane region" description="Helical" evidence="8">
    <location>
        <begin position="6"/>
        <end position="25"/>
    </location>
</feature>
<dbReference type="PROSITE" id="PS51007">
    <property type="entry name" value="CYTC"/>
    <property type="match status" value="1"/>
</dbReference>
<keyword evidence="4" id="KW-0249">Electron transport</keyword>
<name>A0A0B5ATZ5_9BACL</name>
<keyword evidence="3 6" id="KW-0479">Metal-binding</keyword>
<feature type="compositionally biased region" description="Acidic residues" evidence="7">
    <location>
        <begin position="32"/>
        <end position="48"/>
    </location>
</feature>
<dbReference type="KEGG" id="jeo:JMA_21670"/>
<dbReference type="InterPro" id="IPR009056">
    <property type="entry name" value="Cyt_c-like_dom"/>
</dbReference>
<dbReference type="InterPro" id="IPR051811">
    <property type="entry name" value="Cytochrome_c550/c551-like"/>
</dbReference>
<protein>
    <submittedName>
        <fullName evidence="10">Cytochrome C</fullName>
    </submittedName>
</protein>
<reference evidence="10 11" key="1">
    <citation type="submission" date="2014-08" db="EMBL/GenBank/DDBJ databases">
        <title>Complete genome of a marine bacteria Jeotgalibacillus malaysiensis.</title>
        <authorList>
            <person name="Yaakop A.S."/>
            <person name="Chan K.-G."/>
            <person name="Goh K.M."/>
        </authorList>
    </citation>
    <scope>NUCLEOTIDE SEQUENCE [LARGE SCALE GENOMIC DNA]</scope>
    <source>
        <strain evidence="10 11">D5</strain>
    </source>
</reference>
<sequence>MNKNPIIPFLLIMVLGFGVVFFMSVQGLDDSEEMAGEEEGGGEGEEASGGDFDPEAHYQNACISCHGENYEGGAGPALTGVGERLSTDEIADILVNGQGGMPAGLVEQDNAQAMAEWVAQIGAEGGGEEGAEEGSEEGSEEGGDAEEGSEEGGDAEEGSEESSEEDAA</sequence>
<keyword evidence="8" id="KW-1133">Transmembrane helix</keyword>
<organism evidence="10 11">
    <name type="scientific">Jeotgalibacillus malaysiensis</name>
    <dbReference type="NCBI Taxonomy" id="1508404"/>
    <lineage>
        <taxon>Bacteria</taxon>
        <taxon>Bacillati</taxon>
        <taxon>Bacillota</taxon>
        <taxon>Bacilli</taxon>
        <taxon>Bacillales</taxon>
        <taxon>Caryophanaceae</taxon>
        <taxon>Jeotgalibacillus</taxon>
    </lineage>
</organism>
<keyword evidence="8" id="KW-0812">Transmembrane</keyword>
<keyword evidence="2 6" id="KW-0349">Heme</keyword>
<dbReference type="HOGENOM" id="CLU_134966_1_0_9"/>
<dbReference type="BioCyc" id="JESP1508404:G14D9-11422-MONOMER"/>
<dbReference type="OrthoDB" id="7933886at2"/>
<dbReference type="InterPro" id="IPR036909">
    <property type="entry name" value="Cyt_c-like_dom_sf"/>
</dbReference>
<feature type="compositionally biased region" description="Acidic residues" evidence="7">
    <location>
        <begin position="126"/>
        <end position="168"/>
    </location>
</feature>
<dbReference type="InterPro" id="IPR054780">
    <property type="entry name" value="Cytochro_C550_firm"/>
</dbReference>
<dbReference type="NCBIfam" id="NF045773">
    <property type="entry name" value="cytochro_C550"/>
    <property type="match status" value="1"/>
</dbReference>